<dbReference type="InterPro" id="IPR054701">
    <property type="entry name" value="DVU0298-like"/>
</dbReference>
<dbReference type="InterPro" id="IPR011989">
    <property type="entry name" value="ARM-like"/>
</dbReference>
<evidence type="ECO:0000313" key="1">
    <source>
        <dbReference type="EMBL" id="RJP24030.1"/>
    </source>
</evidence>
<gene>
    <name evidence="1" type="ORF">C4520_04880</name>
</gene>
<reference evidence="1 2" key="1">
    <citation type="journal article" date="2017" name="ISME J.">
        <title>Energy and carbon metabolisms in a deep terrestrial subsurface fluid microbial community.</title>
        <authorList>
            <person name="Momper L."/>
            <person name="Jungbluth S.P."/>
            <person name="Lee M.D."/>
            <person name="Amend J.P."/>
        </authorList>
    </citation>
    <scope>NUCLEOTIDE SEQUENCE [LARGE SCALE GENOMIC DNA]</scope>
    <source>
        <strain evidence="1">SURF_5</strain>
    </source>
</reference>
<name>A0A3A4P3V7_ABYX5</name>
<organism evidence="1 2">
    <name type="scientific">Abyssobacteria bacterium (strain SURF_5)</name>
    <dbReference type="NCBI Taxonomy" id="2093360"/>
    <lineage>
        <taxon>Bacteria</taxon>
        <taxon>Pseudomonadati</taxon>
        <taxon>Candidatus Hydrogenedentota</taxon>
        <taxon>Candidatus Abyssobacteria</taxon>
    </lineage>
</organism>
<dbReference type="InterPro" id="IPR016024">
    <property type="entry name" value="ARM-type_fold"/>
</dbReference>
<dbReference type="SUPFAM" id="SSF48371">
    <property type="entry name" value="ARM repeat"/>
    <property type="match status" value="1"/>
</dbReference>
<accession>A0A3A4P3V7</accession>
<evidence type="ECO:0000313" key="2">
    <source>
        <dbReference type="Proteomes" id="UP000265882"/>
    </source>
</evidence>
<comment type="caution">
    <text evidence="1">The sequence shown here is derived from an EMBL/GenBank/DDBJ whole genome shotgun (WGS) entry which is preliminary data.</text>
</comment>
<dbReference type="NCBIfam" id="NF045662">
    <property type="entry name" value="DVU0298_fam"/>
    <property type="match status" value="1"/>
</dbReference>
<evidence type="ECO:0008006" key="3">
    <source>
        <dbReference type="Google" id="ProtNLM"/>
    </source>
</evidence>
<dbReference type="Gene3D" id="1.25.10.10">
    <property type="entry name" value="Leucine-rich Repeat Variant"/>
    <property type="match status" value="1"/>
</dbReference>
<proteinExistence type="predicted"/>
<dbReference type="Proteomes" id="UP000265882">
    <property type="component" value="Unassembled WGS sequence"/>
</dbReference>
<sequence length="228" mass="25212">MSTPIEIIRSVLGSGGAVEEAGLSKAQLTRTFSMLLNDPDEIIAQRASWSLGPVVADSGPDKIENFLRRLMWRVNPESGDNPLGVPEAIGEIGARAFEQVRPFVPVLLQYSDDEQLLPGILQAIGRIGHSSPATIEPHMDFLISTLTDERPSIFGNAALAMLRIDRRRAEEVLAKVEARDRTARIYYNGAYQMIRLREIAQLEDDRLNEFCFISRETEATPPPGGTVP</sequence>
<dbReference type="AlphaFoldDB" id="A0A3A4P3V7"/>
<dbReference type="EMBL" id="QZKU01000041">
    <property type="protein sequence ID" value="RJP24030.1"/>
    <property type="molecule type" value="Genomic_DNA"/>
</dbReference>
<protein>
    <recommendedName>
        <fullName evidence="3">HEAT repeat domain-containing protein</fullName>
    </recommendedName>
</protein>